<dbReference type="Proteomes" id="UP000821837">
    <property type="component" value="Chromosome 8"/>
</dbReference>
<feature type="region of interest" description="Disordered" evidence="1">
    <location>
        <begin position="84"/>
        <end position="196"/>
    </location>
</feature>
<keyword evidence="3" id="KW-1185">Reference proteome</keyword>
<organism evidence="2 3">
    <name type="scientific">Rhipicephalus sanguineus</name>
    <name type="common">Brown dog tick</name>
    <name type="synonym">Ixodes sanguineus</name>
    <dbReference type="NCBI Taxonomy" id="34632"/>
    <lineage>
        <taxon>Eukaryota</taxon>
        <taxon>Metazoa</taxon>
        <taxon>Ecdysozoa</taxon>
        <taxon>Arthropoda</taxon>
        <taxon>Chelicerata</taxon>
        <taxon>Arachnida</taxon>
        <taxon>Acari</taxon>
        <taxon>Parasitiformes</taxon>
        <taxon>Ixodida</taxon>
        <taxon>Ixodoidea</taxon>
        <taxon>Ixodidae</taxon>
        <taxon>Rhipicephalinae</taxon>
        <taxon>Rhipicephalus</taxon>
        <taxon>Rhipicephalus</taxon>
    </lineage>
</organism>
<reference evidence="2" key="1">
    <citation type="journal article" date="2020" name="Cell">
        <title>Large-Scale Comparative Analyses of Tick Genomes Elucidate Their Genetic Diversity and Vector Capacities.</title>
        <authorList>
            <consortium name="Tick Genome and Microbiome Consortium (TIGMIC)"/>
            <person name="Jia N."/>
            <person name="Wang J."/>
            <person name="Shi W."/>
            <person name="Du L."/>
            <person name="Sun Y."/>
            <person name="Zhan W."/>
            <person name="Jiang J.F."/>
            <person name="Wang Q."/>
            <person name="Zhang B."/>
            <person name="Ji P."/>
            <person name="Bell-Sakyi L."/>
            <person name="Cui X.M."/>
            <person name="Yuan T.T."/>
            <person name="Jiang B.G."/>
            <person name="Yang W.F."/>
            <person name="Lam T.T."/>
            <person name="Chang Q.C."/>
            <person name="Ding S.J."/>
            <person name="Wang X.J."/>
            <person name="Zhu J.G."/>
            <person name="Ruan X.D."/>
            <person name="Zhao L."/>
            <person name="Wei J.T."/>
            <person name="Ye R.Z."/>
            <person name="Que T.C."/>
            <person name="Du C.H."/>
            <person name="Zhou Y.H."/>
            <person name="Cheng J.X."/>
            <person name="Dai P.F."/>
            <person name="Guo W.B."/>
            <person name="Han X.H."/>
            <person name="Huang E.J."/>
            <person name="Li L.F."/>
            <person name="Wei W."/>
            <person name="Gao Y.C."/>
            <person name="Liu J.Z."/>
            <person name="Shao H.Z."/>
            <person name="Wang X."/>
            <person name="Wang C.C."/>
            <person name="Yang T.C."/>
            <person name="Huo Q.B."/>
            <person name="Li W."/>
            <person name="Chen H.Y."/>
            <person name="Chen S.E."/>
            <person name="Zhou L.G."/>
            <person name="Ni X.B."/>
            <person name="Tian J.H."/>
            <person name="Sheng Y."/>
            <person name="Liu T."/>
            <person name="Pan Y.S."/>
            <person name="Xia L.Y."/>
            <person name="Li J."/>
            <person name="Zhao F."/>
            <person name="Cao W.C."/>
        </authorList>
    </citation>
    <scope>NUCLEOTIDE SEQUENCE</scope>
    <source>
        <strain evidence="2">Rsan-2018</strain>
    </source>
</reference>
<comment type="caution">
    <text evidence="2">The sequence shown here is derived from an EMBL/GenBank/DDBJ whole genome shotgun (WGS) entry which is preliminary data.</text>
</comment>
<feature type="compositionally biased region" description="Polar residues" evidence="1">
    <location>
        <begin position="158"/>
        <end position="169"/>
    </location>
</feature>
<protein>
    <submittedName>
        <fullName evidence="2">Uncharacterized protein</fullName>
    </submittedName>
</protein>
<feature type="compositionally biased region" description="Polar residues" evidence="1">
    <location>
        <begin position="114"/>
        <end position="124"/>
    </location>
</feature>
<evidence type="ECO:0000313" key="2">
    <source>
        <dbReference type="EMBL" id="KAH7939827.1"/>
    </source>
</evidence>
<gene>
    <name evidence="2" type="ORF">HPB52_018005</name>
</gene>
<sequence>MLPRLCPPVPPFHPSYPRAWFWQLDACLAVNGVTAQPLMHDILLDALPDELRHLSAASSSSPQPYDDLCAAVLALYGETYRPLPGTREFRVSPPPTRAVPSGPQPWHDRDLPSPATSLSTSRPATSAVVPAPDDPPDDVQDPTPEVPAPDDVAAAIDQSATSRVSSTPSADGPSGMPAIRPSSLSSPAHDTSLTSASTLATCRPNWKLTRTTSRPLFDPRSRRFRRRRYPNTTFHRLLRSAPLVSSDQRRPRRLPQQKFVPLTNFGRTCATLLL</sequence>
<reference evidence="2" key="2">
    <citation type="submission" date="2021-09" db="EMBL/GenBank/DDBJ databases">
        <authorList>
            <person name="Jia N."/>
            <person name="Wang J."/>
            <person name="Shi W."/>
            <person name="Du L."/>
            <person name="Sun Y."/>
            <person name="Zhan W."/>
            <person name="Jiang J."/>
            <person name="Wang Q."/>
            <person name="Zhang B."/>
            <person name="Ji P."/>
            <person name="Sakyi L.B."/>
            <person name="Cui X."/>
            <person name="Yuan T."/>
            <person name="Jiang B."/>
            <person name="Yang W."/>
            <person name="Lam T.T.-Y."/>
            <person name="Chang Q."/>
            <person name="Ding S."/>
            <person name="Wang X."/>
            <person name="Zhu J."/>
            <person name="Ruan X."/>
            <person name="Zhao L."/>
            <person name="Wei J."/>
            <person name="Que T."/>
            <person name="Du C."/>
            <person name="Cheng J."/>
            <person name="Dai P."/>
            <person name="Han X."/>
            <person name="Huang E."/>
            <person name="Gao Y."/>
            <person name="Liu J."/>
            <person name="Shao H."/>
            <person name="Ye R."/>
            <person name="Li L."/>
            <person name="Wei W."/>
            <person name="Wang X."/>
            <person name="Wang C."/>
            <person name="Huo Q."/>
            <person name="Li W."/>
            <person name="Guo W."/>
            <person name="Chen H."/>
            <person name="Chen S."/>
            <person name="Zhou L."/>
            <person name="Zhou L."/>
            <person name="Ni X."/>
            <person name="Tian J."/>
            <person name="Zhou Y."/>
            <person name="Sheng Y."/>
            <person name="Liu T."/>
            <person name="Pan Y."/>
            <person name="Xia L."/>
            <person name="Li J."/>
            <person name="Zhao F."/>
            <person name="Cao W."/>
        </authorList>
    </citation>
    <scope>NUCLEOTIDE SEQUENCE</scope>
    <source>
        <strain evidence="2">Rsan-2018</strain>
        <tissue evidence="2">Larvae</tissue>
    </source>
</reference>
<evidence type="ECO:0000256" key="1">
    <source>
        <dbReference type="SAM" id="MobiDB-lite"/>
    </source>
</evidence>
<evidence type="ECO:0000313" key="3">
    <source>
        <dbReference type="Proteomes" id="UP000821837"/>
    </source>
</evidence>
<proteinExistence type="predicted"/>
<accession>A0A9D4PG17</accession>
<dbReference type="AlphaFoldDB" id="A0A9D4PG17"/>
<dbReference type="EMBL" id="JABSTV010001254">
    <property type="protein sequence ID" value="KAH7939827.1"/>
    <property type="molecule type" value="Genomic_DNA"/>
</dbReference>
<name>A0A9D4PG17_RHISA</name>